<protein>
    <recommendedName>
        <fullName evidence="3">BioF2-like acetyltransferase domain-containing protein</fullName>
    </recommendedName>
</protein>
<dbReference type="Pfam" id="PF04339">
    <property type="entry name" value="FemAB_like"/>
    <property type="match status" value="1"/>
</dbReference>
<dbReference type="Gene3D" id="3.40.630.30">
    <property type="match status" value="1"/>
</dbReference>
<organism evidence="1 2">
    <name type="scientific">Actinocrispum wychmicini</name>
    <dbReference type="NCBI Taxonomy" id="1213861"/>
    <lineage>
        <taxon>Bacteria</taxon>
        <taxon>Bacillati</taxon>
        <taxon>Actinomycetota</taxon>
        <taxon>Actinomycetes</taxon>
        <taxon>Pseudonocardiales</taxon>
        <taxon>Pseudonocardiaceae</taxon>
        <taxon>Actinocrispum</taxon>
    </lineage>
</organism>
<dbReference type="InterPro" id="IPR007434">
    <property type="entry name" value="FemAB-like"/>
</dbReference>
<accession>A0A4R2JTE3</accession>
<evidence type="ECO:0008006" key="3">
    <source>
        <dbReference type="Google" id="ProtNLM"/>
    </source>
</evidence>
<dbReference type="EMBL" id="SLWS01000002">
    <property type="protein sequence ID" value="TCO62904.1"/>
    <property type="molecule type" value="Genomic_DNA"/>
</dbReference>
<sequence>MGIDDSGAESDWGISLTSDTATPTGTVLDTFERAVDMPAGVWDALLTADDFYLSSPWLAVVEATARVPMRYVIARRAEAATAALATALLGTDAPWTLGRPDTLLDHSVAEELAGAAALRATLPDDLAGALLPSLVCGGRHLGRTRIGLSAAANRADLGTMVEEAERIAESRSARSISYLYLDGRDHLLRELLAAQGYLSHVSAGYCWLPLPAGGFDGYLKVLSAHRRRRVLAERRRLLLEGVDVRIEPFTPAVIARMAELETRLFAKYGMSSWRVEQSEEFLHQVHDLLGSRAVVSIARAGGEIRGFGLLLRFGDQWFAHRTGFDYGFQRKLPLYNEVLYHHPVEVAESMGIVAIHYGIGSTEAKLLRGCKSVPQYSYIRVLER</sequence>
<name>A0A4R2JTE3_9PSEU</name>
<dbReference type="SUPFAM" id="SSF55729">
    <property type="entry name" value="Acyl-CoA N-acyltransferases (Nat)"/>
    <property type="match status" value="1"/>
</dbReference>
<comment type="caution">
    <text evidence="1">The sequence shown here is derived from an EMBL/GenBank/DDBJ whole genome shotgun (WGS) entry which is preliminary data.</text>
</comment>
<evidence type="ECO:0000313" key="1">
    <source>
        <dbReference type="EMBL" id="TCO62904.1"/>
    </source>
</evidence>
<gene>
    <name evidence="1" type="ORF">EV192_1021044</name>
</gene>
<dbReference type="InterPro" id="IPR016181">
    <property type="entry name" value="Acyl_CoA_acyltransferase"/>
</dbReference>
<dbReference type="RefSeq" id="WP_165960372.1">
    <property type="nucleotide sequence ID" value="NZ_SLWS01000002.1"/>
</dbReference>
<keyword evidence="2" id="KW-1185">Reference proteome</keyword>
<reference evidence="1 2" key="1">
    <citation type="submission" date="2019-03" db="EMBL/GenBank/DDBJ databases">
        <title>Genomic Encyclopedia of Type Strains, Phase IV (KMG-IV): sequencing the most valuable type-strain genomes for metagenomic binning, comparative biology and taxonomic classification.</title>
        <authorList>
            <person name="Goeker M."/>
        </authorList>
    </citation>
    <scope>NUCLEOTIDE SEQUENCE [LARGE SCALE GENOMIC DNA]</scope>
    <source>
        <strain evidence="1 2">DSM 45934</strain>
    </source>
</reference>
<proteinExistence type="predicted"/>
<evidence type="ECO:0000313" key="2">
    <source>
        <dbReference type="Proteomes" id="UP000295680"/>
    </source>
</evidence>
<dbReference type="AlphaFoldDB" id="A0A4R2JTE3"/>
<dbReference type="Proteomes" id="UP000295680">
    <property type="component" value="Unassembled WGS sequence"/>
</dbReference>